<dbReference type="EMBL" id="CM055097">
    <property type="protein sequence ID" value="KAJ7554035.1"/>
    <property type="molecule type" value="Genomic_DNA"/>
</dbReference>
<sequence length="160" mass="17804">MHNAHPPFRRSIPSSNALPVHATHSHRLQVTGAVARPAGPVAHTSKILGESTSALGSREYSQNSRCCLDLFLIVLCTGYSHYVEMIYPPCSVRLVSSHQPGMQFLCCEKGKVTGSHKCTCYLRYLSIEFMPAALRGRKTLYYTQDFHSAVLCYNTANRDL</sequence>
<keyword evidence="2" id="KW-1185">Reference proteome</keyword>
<reference evidence="2" key="1">
    <citation type="journal article" date="2024" name="Proc. Natl. Acad. Sci. U.S.A.">
        <title>Extraordinary preservation of gene collinearity over three hundred million years revealed in homosporous lycophytes.</title>
        <authorList>
            <person name="Li C."/>
            <person name="Wickell D."/>
            <person name="Kuo L.Y."/>
            <person name="Chen X."/>
            <person name="Nie B."/>
            <person name="Liao X."/>
            <person name="Peng D."/>
            <person name="Ji J."/>
            <person name="Jenkins J."/>
            <person name="Williams M."/>
            <person name="Shu S."/>
            <person name="Plott C."/>
            <person name="Barry K."/>
            <person name="Rajasekar S."/>
            <person name="Grimwood J."/>
            <person name="Han X."/>
            <person name="Sun S."/>
            <person name="Hou Z."/>
            <person name="He W."/>
            <person name="Dai G."/>
            <person name="Sun C."/>
            <person name="Schmutz J."/>
            <person name="Leebens-Mack J.H."/>
            <person name="Li F.W."/>
            <person name="Wang L."/>
        </authorList>
    </citation>
    <scope>NUCLEOTIDE SEQUENCE [LARGE SCALE GENOMIC DNA]</scope>
    <source>
        <strain evidence="2">cv. PW_Plant_1</strain>
    </source>
</reference>
<comment type="caution">
    <text evidence="1">The sequence shown here is derived from an EMBL/GenBank/DDBJ whole genome shotgun (WGS) entry which is preliminary data.</text>
</comment>
<dbReference type="Proteomes" id="UP001162992">
    <property type="component" value="Chromosome 6"/>
</dbReference>
<protein>
    <submittedName>
        <fullName evidence="1">Uncharacterized protein</fullName>
    </submittedName>
</protein>
<proteinExistence type="predicted"/>
<gene>
    <name evidence="1" type="ORF">O6H91_06G123400</name>
</gene>
<evidence type="ECO:0000313" key="2">
    <source>
        <dbReference type="Proteomes" id="UP001162992"/>
    </source>
</evidence>
<name>A0ACC2DIN8_DIPCM</name>
<accession>A0ACC2DIN8</accession>
<organism evidence="1 2">
    <name type="scientific">Diphasiastrum complanatum</name>
    <name type="common">Issler's clubmoss</name>
    <name type="synonym">Lycopodium complanatum</name>
    <dbReference type="NCBI Taxonomy" id="34168"/>
    <lineage>
        <taxon>Eukaryota</taxon>
        <taxon>Viridiplantae</taxon>
        <taxon>Streptophyta</taxon>
        <taxon>Embryophyta</taxon>
        <taxon>Tracheophyta</taxon>
        <taxon>Lycopodiopsida</taxon>
        <taxon>Lycopodiales</taxon>
        <taxon>Lycopodiaceae</taxon>
        <taxon>Lycopodioideae</taxon>
        <taxon>Diphasiastrum</taxon>
    </lineage>
</organism>
<evidence type="ECO:0000313" key="1">
    <source>
        <dbReference type="EMBL" id="KAJ7554035.1"/>
    </source>
</evidence>